<proteinExistence type="predicted"/>
<gene>
    <name evidence="2" type="ORF">ERS852411_01572</name>
</gene>
<dbReference type="AlphaFoldDB" id="A0A174F7G9"/>
<organism evidence="2 3">
    <name type="scientific">Flavonifractor plautii</name>
    <name type="common">Fusobacterium plautii</name>
    <dbReference type="NCBI Taxonomy" id="292800"/>
    <lineage>
        <taxon>Bacteria</taxon>
        <taxon>Bacillati</taxon>
        <taxon>Bacillota</taxon>
        <taxon>Clostridia</taxon>
        <taxon>Eubacteriales</taxon>
        <taxon>Oscillospiraceae</taxon>
        <taxon>Flavonifractor</taxon>
    </lineage>
</organism>
<feature type="region of interest" description="Disordered" evidence="1">
    <location>
        <begin position="55"/>
        <end position="82"/>
    </location>
</feature>
<dbReference type="Proteomes" id="UP000095746">
    <property type="component" value="Unassembled WGS sequence"/>
</dbReference>
<protein>
    <submittedName>
        <fullName evidence="2">Uncharacterized protein</fullName>
    </submittedName>
</protein>
<reference evidence="2 3" key="1">
    <citation type="submission" date="2015-09" db="EMBL/GenBank/DDBJ databases">
        <authorList>
            <consortium name="Pathogen Informatics"/>
        </authorList>
    </citation>
    <scope>NUCLEOTIDE SEQUENCE [LARGE SCALE GENOMIC DNA]</scope>
    <source>
        <strain evidence="2 3">2789STDY5608854</strain>
    </source>
</reference>
<evidence type="ECO:0000313" key="3">
    <source>
        <dbReference type="Proteomes" id="UP000095746"/>
    </source>
</evidence>
<evidence type="ECO:0000313" key="2">
    <source>
        <dbReference type="EMBL" id="CUO45651.1"/>
    </source>
</evidence>
<name>A0A174F7G9_FLAPL</name>
<evidence type="ECO:0000256" key="1">
    <source>
        <dbReference type="SAM" id="MobiDB-lite"/>
    </source>
</evidence>
<dbReference type="EMBL" id="CYZT01000095">
    <property type="protein sequence ID" value="CUO45651.1"/>
    <property type="molecule type" value="Genomic_DNA"/>
</dbReference>
<accession>A0A174F7G9</accession>
<sequence length="82" mass="8827">MSYLAMVPSRSFWNSFLTSPVSAPERRRKAAASKVRLPVRMVNCLVSSTIPASRASASVLSRSAGSSRYWSSSVTSSLAEEA</sequence>